<dbReference type="InterPro" id="IPR003960">
    <property type="entry name" value="ATPase_AAA_CS"/>
</dbReference>
<comment type="function">
    <text evidence="8">Catalytic subunit of a complex which severs microtubules in an ATP-dependent manner. Microtubule severing may promote rapid reorganization of cellular microtubule arrays and the release of microtubules from the centrosome following nucleation.</text>
</comment>
<dbReference type="Gene3D" id="3.40.50.300">
    <property type="entry name" value="P-loop containing nucleotide triphosphate hydrolases"/>
    <property type="match status" value="1"/>
</dbReference>
<feature type="region of interest" description="Disordered" evidence="10">
    <location>
        <begin position="362"/>
        <end position="441"/>
    </location>
</feature>
<name>E4YLC6_OIKDI</name>
<dbReference type="EC" id="5.6.1.1" evidence="8"/>
<dbReference type="InterPro" id="IPR015415">
    <property type="entry name" value="Spast_Vps4_C"/>
</dbReference>
<dbReference type="InterPro" id="IPR041569">
    <property type="entry name" value="AAA_lid_3"/>
</dbReference>
<feature type="region of interest" description="Disordered" evidence="10">
    <location>
        <begin position="268"/>
        <end position="305"/>
    </location>
</feature>
<keyword evidence="9" id="KW-0175">Coiled coil</keyword>
<dbReference type="EMBL" id="FN654751">
    <property type="protein sequence ID" value="CBY36287.1"/>
    <property type="molecule type" value="Genomic_DNA"/>
</dbReference>
<comment type="subunit">
    <text evidence="8">Can homooligomerize into hexameric rings, which may be promoted by interaction with microtubules. Interacts with KATNB1, which may serve as a targeting subunit.</text>
</comment>
<dbReference type="InterPro" id="IPR028596">
    <property type="entry name" value="KATNA1"/>
</dbReference>
<dbReference type="SUPFAM" id="SSF52540">
    <property type="entry name" value="P-loop containing nucleoside triphosphate hydrolases"/>
    <property type="match status" value="1"/>
</dbReference>
<comment type="activity regulation">
    <text evidence="8">ATPase activity is stimulated by microtubules, which promote homooligomerization. ATP-dependent microtubule severing is stimulated by interaction with KATNB1.</text>
</comment>
<comment type="subcellular location">
    <subcellularLocation>
        <location evidence="1">Cytoplasm</location>
        <location evidence="1">Cytoskeleton</location>
    </subcellularLocation>
    <subcellularLocation>
        <location evidence="8">Cytoplasm</location>
    </subcellularLocation>
    <subcellularLocation>
        <location evidence="8">Cytoplasm</location>
        <location evidence="8">Cytoskeleton</location>
        <location evidence="8">Microtubule organizing center</location>
        <location evidence="8">Centrosome</location>
    </subcellularLocation>
    <subcellularLocation>
        <location evidence="8">Cytoplasm</location>
        <location evidence="8">Cytoskeleton</location>
        <location evidence="8">Spindle pole</location>
    </subcellularLocation>
    <subcellularLocation>
        <location evidence="8">Cytoplasm</location>
        <location evidence="8">Cytoskeleton</location>
        <location evidence="8">Spindle</location>
    </subcellularLocation>
    <text evidence="8">Predominantly cytoplasmic. Also localized to the interphase centrosome and the mitotic spindle poles. Enhanced recruitment to the mitotic spindle poles requires microtubules and interaction with KATNB1.</text>
</comment>
<dbReference type="GO" id="GO:0051301">
    <property type="term" value="P:cell division"/>
    <property type="evidence" value="ECO:0007669"/>
    <property type="project" value="UniProtKB-KW"/>
</dbReference>
<dbReference type="Pfam" id="PF09336">
    <property type="entry name" value="Vps4_C"/>
    <property type="match status" value="1"/>
</dbReference>
<dbReference type="PROSITE" id="PS00674">
    <property type="entry name" value="AAA"/>
    <property type="match status" value="1"/>
</dbReference>
<dbReference type="InterPro" id="IPR029071">
    <property type="entry name" value="Ubiquitin-like_domsf"/>
</dbReference>
<dbReference type="FunFam" id="3.40.50.300:FF:000159">
    <property type="entry name" value="Katanin p60 ATPase-containing subunit A1"/>
    <property type="match status" value="1"/>
</dbReference>
<feature type="compositionally biased region" description="Basic and acidic residues" evidence="10">
    <location>
        <begin position="431"/>
        <end position="441"/>
    </location>
</feature>
<dbReference type="GO" id="GO:0008568">
    <property type="term" value="F:microtubule severing ATPase activity"/>
    <property type="evidence" value="ECO:0007669"/>
    <property type="project" value="UniProtKB-EC"/>
</dbReference>
<keyword evidence="7 8" id="KW-0413">Isomerase</keyword>
<protein>
    <recommendedName>
        <fullName evidence="8">Katanin p60 ATPase-containing subunit A1</fullName>
        <shortName evidence="8">Katanin p60 subunit A1</shortName>
        <ecNumber evidence="8">5.6.1.1</ecNumber>
    </recommendedName>
    <alternativeName>
        <fullName evidence="8">p60 katanin</fullName>
    </alternativeName>
</protein>
<reference evidence="12" key="1">
    <citation type="journal article" date="2010" name="Science">
        <title>Plasticity of animal genome architecture unmasked by rapid evolution of a pelagic tunicate.</title>
        <authorList>
            <person name="Denoeud F."/>
            <person name="Henriet S."/>
            <person name="Mungpakdee S."/>
            <person name="Aury J.M."/>
            <person name="Da Silva C."/>
            <person name="Brinkmann H."/>
            <person name="Mikhaleva J."/>
            <person name="Olsen L.C."/>
            <person name="Jubin C."/>
            <person name="Canestro C."/>
            <person name="Bouquet J.M."/>
            <person name="Danks G."/>
            <person name="Poulain J."/>
            <person name="Campsteijn C."/>
            <person name="Adamski M."/>
            <person name="Cross I."/>
            <person name="Yadetie F."/>
            <person name="Muffato M."/>
            <person name="Louis A."/>
            <person name="Butcher S."/>
            <person name="Tsagkogeorga G."/>
            <person name="Konrad A."/>
            <person name="Singh S."/>
            <person name="Jensen M.F."/>
            <person name="Cong E.H."/>
            <person name="Eikeseth-Otteraa H."/>
            <person name="Noel B."/>
            <person name="Anthouard V."/>
            <person name="Porcel B.M."/>
            <person name="Kachouri-Lafond R."/>
            <person name="Nishino A."/>
            <person name="Ugolini M."/>
            <person name="Chourrout P."/>
            <person name="Nishida H."/>
            <person name="Aasland R."/>
            <person name="Huzurbazar S."/>
            <person name="Westhof E."/>
            <person name="Delsuc F."/>
            <person name="Lehrach H."/>
            <person name="Reinhardt R."/>
            <person name="Weissenbach J."/>
            <person name="Roy S.W."/>
            <person name="Artiguenave F."/>
            <person name="Postlethwait J.H."/>
            <person name="Manak J.R."/>
            <person name="Thompson E.M."/>
            <person name="Jaillon O."/>
            <person name="Du Pasquier L."/>
            <person name="Boudinot P."/>
            <person name="Liberles D.A."/>
            <person name="Volff J.N."/>
            <person name="Philippe H."/>
            <person name="Lenhard B."/>
            <person name="Roest Crollius H."/>
            <person name="Wincker P."/>
            <person name="Chourrout D."/>
        </authorList>
    </citation>
    <scope>NUCLEOTIDE SEQUENCE [LARGE SCALE GENOMIC DNA]</scope>
</reference>
<dbReference type="GO" id="GO:0005813">
    <property type="term" value="C:centrosome"/>
    <property type="evidence" value="ECO:0007669"/>
    <property type="project" value="UniProtKB-SubCell"/>
</dbReference>
<dbReference type="Pfam" id="PF11976">
    <property type="entry name" value="Rad60-SLD"/>
    <property type="match status" value="1"/>
</dbReference>
<evidence type="ECO:0000256" key="5">
    <source>
        <dbReference type="ARBA" id="ARBA00022840"/>
    </source>
</evidence>
<comment type="similarity">
    <text evidence="8">Belongs to the AAA ATPase family. Katanin p60 subunit A1 subfamily.</text>
</comment>
<dbReference type="InterPro" id="IPR003959">
    <property type="entry name" value="ATPase_AAA_core"/>
</dbReference>
<dbReference type="FunFam" id="1.10.8.60:FF:000025">
    <property type="entry name" value="Katanin p60 ATPase-containing subunit A1"/>
    <property type="match status" value="1"/>
</dbReference>
<dbReference type="GO" id="GO:0051013">
    <property type="term" value="P:microtubule severing"/>
    <property type="evidence" value="ECO:0007669"/>
    <property type="project" value="UniProtKB-UniRule"/>
</dbReference>
<feature type="region of interest" description="Disordered" evidence="10">
    <location>
        <begin position="149"/>
        <end position="177"/>
    </location>
</feature>
<dbReference type="GO" id="GO:0005524">
    <property type="term" value="F:ATP binding"/>
    <property type="evidence" value="ECO:0007669"/>
    <property type="project" value="UniProtKB-KW"/>
</dbReference>
<dbReference type="GO" id="GO:0005874">
    <property type="term" value="C:microtubule"/>
    <property type="evidence" value="ECO:0007669"/>
    <property type="project" value="UniProtKB-KW"/>
</dbReference>
<evidence type="ECO:0000256" key="10">
    <source>
        <dbReference type="SAM" id="MobiDB-lite"/>
    </source>
</evidence>
<dbReference type="CDD" id="cd01763">
    <property type="entry name" value="Ubl_SUMO_like"/>
    <property type="match status" value="1"/>
</dbReference>
<keyword evidence="8" id="KW-0131">Cell cycle</keyword>
<keyword evidence="8" id="KW-0498">Mitosis</keyword>
<evidence type="ECO:0000256" key="7">
    <source>
        <dbReference type="ARBA" id="ARBA00023235"/>
    </source>
</evidence>
<sequence>MEPGVIVLGVTSIDGSKKHRFRIRETDTMRKLIETYAQMENVSPDSIQLIHKGQPVNGSDVPKMLDLQSMEILEVCRVPGVDTTPPPPPKSASPAANHMSVEEKSGSSASPEGINKPILKGLEDISSKPLLQNLQSEYINRILSNSLAATQNGGNSAPARASPKRPAPPPDPPMKNSHLNLEMFNYPFPANVSPNQVNPLLTSNNNNNPEDKRTRARTHAGQTKLILTENENKEKERLLKQKDKTMDNLRMELQRREQIFRAYGLASDSHRSKASNPNAIAPSHASVNPKPIANARPRTSSMSKPNFMSVIQTLDSASRNSPKSAGSAGSNVSRERLQQFHVWPVIPQLLFLIKIFYGKSRQKRDPDVWDPPPPRVKPTSRAPPRRSVAPSSRSAVSSNVSRGPSSRAVKASSSKSHESNRGQVRAQGSKQPEEKKFDPAGYEKELVESLERDIVQRNPSVSWDSVAGLEEPKKLLKEAVILPLIMPDFFKGIRRPWKGVLMHGPPGTGKTLLAKAVATECNTTFFNVSSSTLGSKYRGESEKLVRLLFDMARFYAPSTIFIDEIDSIGSKRGGSDEHESSRRVKSELLVQMDGVDGAVGGDDATKMVMVLAATNYPWDIDEALRRRLEKRIYIPLPCASARTQLLKINLKDVTIEEEVDLEKIGKMMENYSGADITNVSRDTAMMSMRKAIDGLSPEEIRKLSKEQLNSPVTMKDFLDALKKVNRSVSDDDLEKHKKWSEEFGSV</sequence>
<keyword evidence="5 8" id="KW-0067">ATP-binding</keyword>
<dbReference type="GO" id="GO:0008017">
    <property type="term" value="F:microtubule binding"/>
    <property type="evidence" value="ECO:0007669"/>
    <property type="project" value="UniProtKB-UniRule"/>
</dbReference>
<dbReference type="InterPro" id="IPR022617">
    <property type="entry name" value="Rad60/SUMO-like_dom"/>
</dbReference>
<keyword evidence="6 8" id="KW-0206">Cytoskeleton</keyword>
<evidence type="ECO:0000256" key="2">
    <source>
        <dbReference type="ARBA" id="ARBA00022490"/>
    </source>
</evidence>
<dbReference type="PANTHER" id="PTHR23074">
    <property type="entry name" value="AAA DOMAIN-CONTAINING"/>
    <property type="match status" value="1"/>
</dbReference>
<dbReference type="HAMAP" id="MF_03023">
    <property type="entry name" value="Katanin_p60_A1"/>
    <property type="match status" value="1"/>
</dbReference>
<feature type="region of interest" description="Disordered" evidence="10">
    <location>
        <begin position="79"/>
        <end position="115"/>
    </location>
</feature>
<feature type="binding site" evidence="8">
    <location>
        <begin position="504"/>
        <end position="511"/>
    </location>
    <ligand>
        <name>ATP</name>
        <dbReference type="ChEBI" id="CHEBI:30616"/>
    </ligand>
</feature>
<evidence type="ECO:0000256" key="1">
    <source>
        <dbReference type="ARBA" id="ARBA00004245"/>
    </source>
</evidence>
<comment type="catalytic activity">
    <reaction evidence="8">
        <text>n ATP + n H2O + a microtubule = n ADP + n phosphate + (n+1) alpha/beta tubulin heterodimers.</text>
        <dbReference type="EC" id="5.6.1.1"/>
    </reaction>
</comment>
<evidence type="ECO:0000256" key="6">
    <source>
        <dbReference type="ARBA" id="ARBA00023212"/>
    </source>
</evidence>
<dbReference type="SUPFAM" id="SSF54236">
    <property type="entry name" value="Ubiquitin-like"/>
    <property type="match status" value="1"/>
</dbReference>
<evidence type="ECO:0000313" key="12">
    <source>
        <dbReference type="EMBL" id="CBY36287.1"/>
    </source>
</evidence>
<evidence type="ECO:0000259" key="11">
    <source>
        <dbReference type="SMART" id="SM00382"/>
    </source>
</evidence>
<dbReference type="GO" id="GO:0000922">
    <property type="term" value="C:spindle pole"/>
    <property type="evidence" value="ECO:0007669"/>
    <property type="project" value="UniProtKB-SubCell"/>
</dbReference>
<evidence type="ECO:0000256" key="8">
    <source>
        <dbReference type="HAMAP-Rule" id="MF_03023"/>
    </source>
</evidence>
<dbReference type="SMART" id="SM00382">
    <property type="entry name" value="AAA"/>
    <property type="match status" value="1"/>
</dbReference>
<dbReference type="InterPro" id="IPR027417">
    <property type="entry name" value="P-loop_NTPase"/>
</dbReference>
<keyword evidence="8" id="KW-0132">Cell division</keyword>
<dbReference type="PANTHER" id="PTHR23074:SF19">
    <property type="entry name" value="KATANIN P60 ATPASE-CONTAINING SUBUNIT A1"/>
    <property type="match status" value="1"/>
</dbReference>
<dbReference type="Gene3D" id="1.10.8.60">
    <property type="match status" value="1"/>
</dbReference>
<evidence type="ECO:0000256" key="9">
    <source>
        <dbReference type="SAM" id="Coils"/>
    </source>
</evidence>
<organism evidence="12">
    <name type="scientific">Oikopleura dioica</name>
    <name type="common">Tunicate</name>
    <dbReference type="NCBI Taxonomy" id="34765"/>
    <lineage>
        <taxon>Eukaryota</taxon>
        <taxon>Metazoa</taxon>
        <taxon>Chordata</taxon>
        <taxon>Tunicata</taxon>
        <taxon>Appendicularia</taxon>
        <taxon>Copelata</taxon>
        <taxon>Oikopleuridae</taxon>
        <taxon>Oikopleura</taxon>
    </lineage>
</organism>
<dbReference type="InterPro" id="IPR003593">
    <property type="entry name" value="AAA+_ATPase"/>
</dbReference>
<accession>E4YLC6</accession>
<keyword evidence="2 8" id="KW-0963">Cytoplasm</keyword>
<dbReference type="GO" id="GO:0005737">
    <property type="term" value="C:cytoplasm"/>
    <property type="evidence" value="ECO:0007669"/>
    <property type="project" value="UniProtKB-SubCell"/>
</dbReference>
<keyword evidence="4 8" id="KW-0547">Nucleotide-binding</keyword>
<evidence type="ECO:0000256" key="3">
    <source>
        <dbReference type="ARBA" id="ARBA00022701"/>
    </source>
</evidence>
<evidence type="ECO:0000256" key="4">
    <source>
        <dbReference type="ARBA" id="ARBA00022741"/>
    </source>
</evidence>
<gene>
    <name evidence="8" type="primary">KATNA1</name>
    <name evidence="12" type="ORF">GSOID_T00028778001</name>
</gene>
<dbReference type="InterPro" id="IPR050304">
    <property type="entry name" value="MT-severing_AAA_ATPase"/>
</dbReference>
<dbReference type="Proteomes" id="UP000011014">
    <property type="component" value="Unassembled WGS sequence"/>
</dbReference>
<dbReference type="Pfam" id="PF00004">
    <property type="entry name" value="AAA"/>
    <property type="match status" value="1"/>
</dbReference>
<dbReference type="Pfam" id="PF17862">
    <property type="entry name" value="AAA_lid_3"/>
    <property type="match status" value="1"/>
</dbReference>
<dbReference type="GO" id="GO:0016887">
    <property type="term" value="F:ATP hydrolysis activity"/>
    <property type="evidence" value="ECO:0007669"/>
    <property type="project" value="InterPro"/>
</dbReference>
<keyword evidence="3 8" id="KW-0493">Microtubule</keyword>
<feature type="coiled-coil region" evidence="9">
    <location>
        <begin position="228"/>
        <end position="259"/>
    </location>
</feature>
<proteinExistence type="inferred from homology"/>
<dbReference type="Gene3D" id="3.10.20.90">
    <property type="entry name" value="Phosphatidylinositol 3-kinase Catalytic Subunit, Chain A, domain 1"/>
    <property type="match status" value="1"/>
</dbReference>
<feature type="compositionally biased region" description="Low complexity" evidence="10">
    <location>
        <begin position="380"/>
        <end position="414"/>
    </location>
</feature>
<dbReference type="AlphaFoldDB" id="E4YLC6"/>
<feature type="domain" description="AAA+ ATPase" evidence="11">
    <location>
        <begin position="496"/>
        <end position="638"/>
    </location>
</feature>